<dbReference type="EMBL" id="BQKE01000001">
    <property type="protein sequence ID" value="GJM59736.1"/>
    <property type="molecule type" value="Genomic_DNA"/>
</dbReference>
<evidence type="ECO:0000256" key="1">
    <source>
        <dbReference type="SAM" id="SignalP"/>
    </source>
</evidence>
<gene>
    <name evidence="2" type="ORF">PEDI_02880</name>
</gene>
<name>A0AAN4VTK3_9BACT</name>
<dbReference type="AlphaFoldDB" id="A0AAN4VTK3"/>
<feature type="signal peptide" evidence="1">
    <location>
        <begin position="1"/>
        <end position="19"/>
    </location>
</feature>
<reference evidence="2 3" key="1">
    <citation type="submission" date="2021-12" db="EMBL/GenBank/DDBJ databases">
        <title>Genome sequencing of bacteria with rrn-lacking chromosome and rrn-plasmid.</title>
        <authorList>
            <person name="Anda M."/>
            <person name="Iwasaki W."/>
        </authorList>
    </citation>
    <scope>NUCLEOTIDE SEQUENCE [LARGE SCALE GENOMIC DNA]</scope>
    <source>
        <strain evidence="2 3">NBRC 15940</strain>
    </source>
</reference>
<organism evidence="2 3">
    <name type="scientific">Persicobacter diffluens</name>
    <dbReference type="NCBI Taxonomy" id="981"/>
    <lineage>
        <taxon>Bacteria</taxon>
        <taxon>Pseudomonadati</taxon>
        <taxon>Bacteroidota</taxon>
        <taxon>Cytophagia</taxon>
        <taxon>Cytophagales</taxon>
        <taxon>Persicobacteraceae</taxon>
        <taxon>Persicobacter</taxon>
    </lineage>
</organism>
<evidence type="ECO:0000313" key="2">
    <source>
        <dbReference type="EMBL" id="GJM59736.1"/>
    </source>
</evidence>
<feature type="chain" id="PRO_5042960669" description="PsbP C-terminal domain-containing protein" evidence="1">
    <location>
        <begin position="20"/>
        <end position="181"/>
    </location>
</feature>
<keyword evidence="3" id="KW-1185">Reference proteome</keyword>
<evidence type="ECO:0000313" key="3">
    <source>
        <dbReference type="Proteomes" id="UP001310022"/>
    </source>
</evidence>
<evidence type="ECO:0008006" key="4">
    <source>
        <dbReference type="Google" id="ProtNLM"/>
    </source>
</evidence>
<comment type="caution">
    <text evidence="2">The sequence shown here is derived from an EMBL/GenBank/DDBJ whole genome shotgun (WGS) entry which is preliminary data.</text>
</comment>
<protein>
    <recommendedName>
        <fullName evidence="4">PsbP C-terminal domain-containing protein</fullName>
    </recommendedName>
</protein>
<keyword evidence="1" id="KW-0732">Signal</keyword>
<proteinExistence type="predicted"/>
<dbReference type="Proteomes" id="UP001310022">
    <property type="component" value="Unassembled WGS sequence"/>
</dbReference>
<accession>A0AAN4VTK3</accession>
<sequence length="181" mass="20213">MKKIYMAVVFLMLPFCLQAQQLEKVKVNDEITIEVPTDFRPMAADVIARKYAGSSAVISAMSDLNGQADLTLSQKPSQWSTADFPILRGFFKSSIQELNGDIDFSREEVLEINGKSFLVFEFDAPLPSGEGPSNGVGRKYNLIAYTIDNGQLLTYNFSCNSRIKSQYQNTAMMVLNTLMIK</sequence>
<dbReference type="RefSeq" id="WP_053406144.1">
    <property type="nucleotide sequence ID" value="NZ_BQKE01000001.1"/>
</dbReference>